<sequence>MSDLLAWDKRPDSSDVTGDWARRPFKIKTPILSMASDKSSWADLPGTVITHKL</sequence>
<dbReference type="AlphaFoldDB" id="A0ABD0KCA6"/>
<name>A0ABD0KCA6_9CAEN</name>
<protein>
    <submittedName>
        <fullName evidence="1">Uncharacterized protein</fullName>
    </submittedName>
</protein>
<organism evidence="1 2">
    <name type="scientific">Batillaria attramentaria</name>
    <dbReference type="NCBI Taxonomy" id="370345"/>
    <lineage>
        <taxon>Eukaryota</taxon>
        <taxon>Metazoa</taxon>
        <taxon>Spiralia</taxon>
        <taxon>Lophotrochozoa</taxon>
        <taxon>Mollusca</taxon>
        <taxon>Gastropoda</taxon>
        <taxon>Caenogastropoda</taxon>
        <taxon>Sorbeoconcha</taxon>
        <taxon>Cerithioidea</taxon>
        <taxon>Batillariidae</taxon>
        <taxon>Batillaria</taxon>
    </lineage>
</organism>
<dbReference type="EMBL" id="JACVVK020000204">
    <property type="protein sequence ID" value="KAK7484779.1"/>
    <property type="molecule type" value="Genomic_DNA"/>
</dbReference>
<keyword evidence="2" id="KW-1185">Reference proteome</keyword>
<evidence type="ECO:0000313" key="2">
    <source>
        <dbReference type="Proteomes" id="UP001519460"/>
    </source>
</evidence>
<accession>A0ABD0KCA6</accession>
<evidence type="ECO:0000313" key="1">
    <source>
        <dbReference type="EMBL" id="KAK7484779.1"/>
    </source>
</evidence>
<gene>
    <name evidence="1" type="ORF">BaRGS_00023953</name>
</gene>
<comment type="caution">
    <text evidence="1">The sequence shown here is derived from an EMBL/GenBank/DDBJ whole genome shotgun (WGS) entry which is preliminary data.</text>
</comment>
<dbReference type="Proteomes" id="UP001519460">
    <property type="component" value="Unassembled WGS sequence"/>
</dbReference>
<reference evidence="1 2" key="1">
    <citation type="journal article" date="2023" name="Sci. Data">
        <title>Genome assembly of the Korean intertidal mud-creeper Batillaria attramentaria.</title>
        <authorList>
            <person name="Patra A.K."/>
            <person name="Ho P.T."/>
            <person name="Jun S."/>
            <person name="Lee S.J."/>
            <person name="Kim Y."/>
            <person name="Won Y.J."/>
        </authorList>
    </citation>
    <scope>NUCLEOTIDE SEQUENCE [LARGE SCALE GENOMIC DNA]</scope>
    <source>
        <strain evidence="1">Wonlab-2016</strain>
    </source>
</reference>
<proteinExistence type="predicted"/>